<feature type="compositionally biased region" description="Basic residues" evidence="5">
    <location>
        <begin position="1"/>
        <end position="16"/>
    </location>
</feature>
<accession>A0A317Y048</accession>
<dbReference type="InterPro" id="IPR002885">
    <property type="entry name" value="PPR_rpt"/>
</dbReference>
<dbReference type="ExpressionAtlas" id="A0A317Y048">
    <property type="expression patterns" value="baseline and differential"/>
</dbReference>
<organism evidence="6">
    <name type="scientific">Zea mays</name>
    <name type="common">Maize</name>
    <dbReference type="NCBI Taxonomy" id="4577"/>
    <lineage>
        <taxon>Eukaryota</taxon>
        <taxon>Viridiplantae</taxon>
        <taxon>Streptophyta</taxon>
        <taxon>Embryophyta</taxon>
        <taxon>Tracheophyta</taxon>
        <taxon>Spermatophyta</taxon>
        <taxon>Magnoliopsida</taxon>
        <taxon>Liliopsida</taxon>
        <taxon>Poales</taxon>
        <taxon>Poaceae</taxon>
        <taxon>PACMAD clade</taxon>
        <taxon>Panicoideae</taxon>
        <taxon>Andropogonodae</taxon>
        <taxon>Andropogoneae</taxon>
        <taxon>Tripsacinae</taxon>
        <taxon>Zea</taxon>
    </lineage>
</organism>
<dbReference type="Pfam" id="PF12854">
    <property type="entry name" value="PPR_1"/>
    <property type="match status" value="2"/>
</dbReference>
<feature type="repeat" description="PPR" evidence="4">
    <location>
        <begin position="203"/>
        <end position="237"/>
    </location>
</feature>
<evidence type="ECO:0000256" key="4">
    <source>
        <dbReference type="PROSITE-ProRule" id="PRU00708"/>
    </source>
</evidence>
<comment type="caution">
    <text evidence="6">The sequence shown here is derived from an EMBL/GenBank/DDBJ whole genome shotgun (WGS) entry which is preliminary data.</text>
</comment>
<gene>
    <name evidence="6" type="primary">EMB1025_0</name>
    <name evidence="6" type="ORF">Zm00014a_040461</name>
</gene>
<dbReference type="InterPro" id="IPR011990">
    <property type="entry name" value="TPR-like_helical_dom_sf"/>
</dbReference>
<evidence type="ECO:0000256" key="1">
    <source>
        <dbReference type="ARBA" id="ARBA00007626"/>
    </source>
</evidence>
<feature type="repeat" description="PPR" evidence="4">
    <location>
        <begin position="272"/>
        <end position="306"/>
    </location>
</feature>
<evidence type="ECO:0000256" key="2">
    <source>
        <dbReference type="ARBA" id="ARBA00022737"/>
    </source>
</evidence>
<evidence type="ECO:0000313" key="6">
    <source>
        <dbReference type="EMBL" id="PWZ52009.1"/>
    </source>
</evidence>
<feature type="repeat" description="PPR" evidence="4">
    <location>
        <begin position="377"/>
        <end position="409"/>
    </location>
</feature>
<sequence length="409" mass="44581">MLHPTTHLRRLTRKSSRSTTTTTGRRSLSYPSVSSSTSDDESPLAAELFPTAGAPTPLRRTLPRRRLPVASPAPSAAAVLNFLRRLPHDASPHVFLHLIAALARSPLPILALRLFLSPPTSAATTHHCFNSSLLRFSLPQHLLPAFFAHSLHRFSGLTPTLLSFNLLLKCICSPLVPRSRGLYLPIALQILHDVIPAWNLTSDKFTYSTIVSALADAGRVDDALALVHEMVVDGILAAEAFNPVLKAMLRTGDVNGAAKLFRFMQLKGCTLTESTYNVLLHDLLLCGRARDAAGMMRRMESEGMPPGLMTYGAVVDGLVKCGRMEDAWKVSEEMGRKGLAPSEFVFSSVITGFCKSGEVDRALKLWETMVAAKVKPNTVLYSAMIDGLARCGRMTEAKMLFGDMVDAKC</sequence>
<feature type="repeat" description="PPR" evidence="4">
    <location>
        <begin position="307"/>
        <end position="341"/>
    </location>
</feature>
<evidence type="ECO:0000256" key="3">
    <source>
        <dbReference type="ARBA" id="ARBA00022946"/>
    </source>
</evidence>
<dbReference type="PROSITE" id="PS51375">
    <property type="entry name" value="PPR"/>
    <property type="match status" value="5"/>
</dbReference>
<keyword evidence="2" id="KW-0677">Repeat</keyword>
<proteinExistence type="inferred from homology"/>
<dbReference type="EMBL" id="NCVQ01000001">
    <property type="protein sequence ID" value="PWZ52009.1"/>
    <property type="molecule type" value="Genomic_DNA"/>
</dbReference>
<keyword evidence="3" id="KW-0809">Transit peptide</keyword>
<protein>
    <submittedName>
        <fullName evidence="6">Pentatricopeptide repeat-containing protein</fullName>
    </submittedName>
</protein>
<dbReference type="Proteomes" id="UP000251960">
    <property type="component" value="Chromosome 1"/>
</dbReference>
<feature type="region of interest" description="Disordered" evidence="5">
    <location>
        <begin position="1"/>
        <end position="43"/>
    </location>
</feature>
<dbReference type="Pfam" id="PF13041">
    <property type="entry name" value="PPR_2"/>
    <property type="match status" value="2"/>
</dbReference>
<reference evidence="6" key="1">
    <citation type="journal article" date="2018" name="Nat. Genet.">
        <title>Extensive intraspecific gene order and gene structural variations between Mo17 and other maize genomes.</title>
        <authorList>
            <person name="Sun S."/>
            <person name="Zhou Y."/>
            <person name="Chen J."/>
            <person name="Shi J."/>
            <person name="Zhao H."/>
            <person name="Zhao H."/>
            <person name="Song W."/>
            <person name="Zhang M."/>
            <person name="Cui Y."/>
            <person name="Dong X."/>
            <person name="Liu H."/>
            <person name="Ma X."/>
            <person name="Jiao Y."/>
            <person name="Wang B."/>
            <person name="Wei X."/>
            <person name="Stein J.C."/>
            <person name="Glaubitz J.C."/>
            <person name="Lu F."/>
            <person name="Yu G."/>
            <person name="Liang C."/>
            <person name="Fengler K."/>
            <person name="Li B."/>
            <person name="Rafalski A."/>
            <person name="Schnable P.S."/>
            <person name="Ware D.H."/>
            <person name="Buckler E.S."/>
            <person name="Lai J."/>
        </authorList>
    </citation>
    <scope>NUCLEOTIDE SEQUENCE [LARGE SCALE GENOMIC DNA]</scope>
    <source>
        <tissue evidence="6">Seedling</tissue>
    </source>
</reference>
<dbReference type="AlphaFoldDB" id="A0A317Y048"/>
<dbReference type="PANTHER" id="PTHR47938:SF35">
    <property type="entry name" value="PENTATRICOPEPTIDE REPEAT-CONTAINING PROTEIN 4, MITOCHONDRIAL-RELATED"/>
    <property type="match status" value="1"/>
</dbReference>
<feature type="compositionally biased region" description="Low complexity" evidence="5">
    <location>
        <begin position="17"/>
        <end position="37"/>
    </location>
</feature>
<dbReference type="NCBIfam" id="TIGR00756">
    <property type="entry name" value="PPR"/>
    <property type="match status" value="5"/>
</dbReference>
<feature type="repeat" description="PPR" evidence="4">
    <location>
        <begin position="342"/>
        <end position="376"/>
    </location>
</feature>
<dbReference type="PANTHER" id="PTHR47938">
    <property type="entry name" value="RESPIRATORY COMPLEX I CHAPERONE (CIA84), PUTATIVE (AFU_ORTHOLOGUE AFUA_2G06020)-RELATED"/>
    <property type="match status" value="1"/>
</dbReference>
<name>A0A317Y048_MAIZE</name>
<comment type="similarity">
    <text evidence="1">Belongs to the PPR family. P subfamily.</text>
</comment>
<evidence type="ECO:0000256" key="5">
    <source>
        <dbReference type="SAM" id="MobiDB-lite"/>
    </source>
</evidence>
<dbReference type="Gene3D" id="1.25.40.10">
    <property type="entry name" value="Tetratricopeptide repeat domain"/>
    <property type="match status" value="2"/>
</dbReference>